<dbReference type="InterPro" id="IPR047721">
    <property type="entry name" value="DrmB"/>
</dbReference>
<feature type="region of interest" description="Disordered" evidence="1">
    <location>
        <begin position="338"/>
        <end position="358"/>
    </location>
</feature>
<dbReference type="EMBL" id="JACCHL010000001">
    <property type="protein sequence ID" value="NYH52210.1"/>
    <property type="molecule type" value="Genomic_DNA"/>
</dbReference>
<proteinExistence type="predicted"/>
<dbReference type="NCBIfam" id="NF038324">
    <property type="entry name" value="DrmB_fam"/>
    <property type="match status" value="1"/>
</dbReference>
<evidence type="ECO:0000256" key="1">
    <source>
        <dbReference type="SAM" id="MobiDB-lite"/>
    </source>
</evidence>
<name>A0A7Y9XCH5_9ACTN</name>
<comment type="caution">
    <text evidence="3">The sequence shown here is derived from an EMBL/GenBank/DDBJ whole genome shotgun (WGS) entry which is preliminary data.</text>
</comment>
<dbReference type="Pfam" id="PF09369">
    <property type="entry name" value="MZB"/>
    <property type="match status" value="1"/>
</dbReference>
<dbReference type="InterPro" id="IPR018973">
    <property type="entry name" value="MZB"/>
</dbReference>
<accession>A0A7Y9XCH5</accession>
<sequence>MSSGSIRRSQLISPFGVGAMTVLVDGTSVISAGLDHWFRPAREDDEVNPAEFRIEEWRLRNRLKVDYFQAPPPYITSNEDPDKRHNLKLSIPFLRFPGWNFCAYCRRLVKRPYHFRGRLHCDDESHVEGARSARRRGKGPVMAQVPFVVICEDGHLGDFPWEEWVHRSANPGCNAVLRLKSSGGGSLANQKVQCDTCSAERRLTGVTTAMSVGTEDGSTTVLSRDLDKSKAEYTCQGWRPWLGEAEEACGRPVRGSLRGSSNVYFPLVESSIYLPQGSSAVPEGLLRSLTGAQFSPALALLKMSHHAPRVDTLRSMDTSGVLSYYRAEQIEEALNEVLGRKGPPSGEQGDQAEYSLDTLSPTDWRRPEYARLRDEMDNPNLVVAKPWEEDYGDVVRDAFSRVRLVEVLRETRALWGFTRVTSQNVNLKVGKSRLRRHPTRPGHDWLPAYTVKGEGIYLELNENRLREWEGRENVRARTVNLSSRFHAAQGDPDDVTPREVLVHTLAHLLINQLIFDCGYSTASLRERLFVSDDEERPMAGLLIYTAAGDADGTMGGLVRMGKPGNLEHVWASALDNAGWCSTDPICMELGETGQGPGSCNLAACHSCALLPETSCEKFNQLLDRGLVVGSLKDSGLGYFSSQGLYG</sequence>
<protein>
    <recommendedName>
        <fullName evidence="2">MrfA-like Zn-binding domain-containing protein</fullName>
    </recommendedName>
</protein>
<dbReference type="RefSeq" id="WP_179809759.1">
    <property type="nucleotide sequence ID" value="NZ_JACCHL010000001.1"/>
</dbReference>
<reference evidence="3 4" key="1">
    <citation type="submission" date="2020-07" db="EMBL/GenBank/DDBJ databases">
        <title>Sequencing the genomes of 1000 actinobacteria strains.</title>
        <authorList>
            <person name="Klenk H.-P."/>
        </authorList>
    </citation>
    <scope>NUCLEOTIDE SEQUENCE [LARGE SCALE GENOMIC DNA]</scope>
    <source>
        <strain evidence="3 4">DSM 45278</strain>
    </source>
</reference>
<gene>
    <name evidence="3" type="ORF">HNR06_001799</name>
</gene>
<evidence type="ECO:0000259" key="2">
    <source>
        <dbReference type="Pfam" id="PF09369"/>
    </source>
</evidence>
<organism evidence="3 4">
    <name type="scientific">Nocardiopsis sinuspersici</name>
    <dbReference type="NCBI Taxonomy" id="501010"/>
    <lineage>
        <taxon>Bacteria</taxon>
        <taxon>Bacillati</taxon>
        <taxon>Actinomycetota</taxon>
        <taxon>Actinomycetes</taxon>
        <taxon>Streptosporangiales</taxon>
        <taxon>Nocardiopsidaceae</taxon>
        <taxon>Nocardiopsis</taxon>
    </lineage>
</organism>
<evidence type="ECO:0000313" key="4">
    <source>
        <dbReference type="Proteomes" id="UP000584931"/>
    </source>
</evidence>
<dbReference type="AlphaFoldDB" id="A0A7Y9XCH5"/>
<evidence type="ECO:0000313" key="3">
    <source>
        <dbReference type="EMBL" id="NYH52210.1"/>
    </source>
</evidence>
<feature type="domain" description="MrfA-like Zn-binding" evidence="2">
    <location>
        <begin position="505"/>
        <end position="607"/>
    </location>
</feature>
<dbReference type="Proteomes" id="UP000584931">
    <property type="component" value="Unassembled WGS sequence"/>
</dbReference>